<reference evidence="1 2" key="1">
    <citation type="submission" date="2018-06" db="EMBL/GenBank/DDBJ databases">
        <title>Comparative genomics reveals the genomic features of Rhizophagus irregularis, R. cerebriforme, R. diaphanum and Gigaspora rosea, and their symbiotic lifestyle signature.</title>
        <authorList>
            <person name="Morin E."/>
            <person name="San Clemente H."/>
            <person name="Chen E.C.H."/>
            <person name="De La Providencia I."/>
            <person name="Hainaut M."/>
            <person name="Kuo A."/>
            <person name="Kohler A."/>
            <person name="Murat C."/>
            <person name="Tang N."/>
            <person name="Roy S."/>
            <person name="Loubradou J."/>
            <person name="Henrissat B."/>
            <person name="Grigoriev I.V."/>
            <person name="Corradi N."/>
            <person name="Roux C."/>
            <person name="Martin F.M."/>
        </authorList>
    </citation>
    <scope>NUCLEOTIDE SEQUENCE [LARGE SCALE GENOMIC DNA]</scope>
    <source>
        <strain evidence="1 2">DAOM 194757</strain>
    </source>
</reference>
<accession>A0A397UYA0</accession>
<evidence type="ECO:0000313" key="2">
    <source>
        <dbReference type="Proteomes" id="UP000266673"/>
    </source>
</evidence>
<comment type="caution">
    <text evidence="1">The sequence shown here is derived from an EMBL/GenBank/DDBJ whole genome shotgun (WGS) entry which is preliminary data.</text>
</comment>
<organism evidence="1 2">
    <name type="scientific">Gigaspora rosea</name>
    <dbReference type="NCBI Taxonomy" id="44941"/>
    <lineage>
        <taxon>Eukaryota</taxon>
        <taxon>Fungi</taxon>
        <taxon>Fungi incertae sedis</taxon>
        <taxon>Mucoromycota</taxon>
        <taxon>Glomeromycotina</taxon>
        <taxon>Glomeromycetes</taxon>
        <taxon>Diversisporales</taxon>
        <taxon>Gigasporaceae</taxon>
        <taxon>Gigaspora</taxon>
    </lineage>
</organism>
<evidence type="ECO:0000313" key="1">
    <source>
        <dbReference type="EMBL" id="RIB14358.1"/>
    </source>
</evidence>
<keyword evidence="2" id="KW-1185">Reference proteome</keyword>
<gene>
    <name evidence="1" type="ORF">C2G38_2040270</name>
</gene>
<sequence>MVLIRCRLGIKRESEIWKKRSEKRIAPYVLELLKAMFIAGQEDHSKRNSAKEIFDDLSQMAEEGILSPEEVPSKQTIQSWIGRYSATNKKEIARLTKVTDIAGPSNNEK</sequence>
<dbReference type="EMBL" id="QKWP01000839">
    <property type="protein sequence ID" value="RIB14358.1"/>
    <property type="molecule type" value="Genomic_DNA"/>
</dbReference>
<dbReference type="Proteomes" id="UP000266673">
    <property type="component" value="Unassembled WGS sequence"/>
</dbReference>
<name>A0A397UYA0_9GLOM</name>
<protein>
    <submittedName>
        <fullName evidence="1">Uncharacterized protein</fullName>
    </submittedName>
</protein>
<proteinExistence type="predicted"/>
<dbReference type="OrthoDB" id="2441667at2759"/>
<dbReference type="AlphaFoldDB" id="A0A397UYA0"/>